<dbReference type="GO" id="GO:0005886">
    <property type="term" value="C:plasma membrane"/>
    <property type="evidence" value="ECO:0007669"/>
    <property type="project" value="TreeGrafter"/>
</dbReference>
<protein>
    <submittedName>
        <fullName evidence="7">Cell division protein FtsW</fullName>
    </submittedName>
</protein>
<dbReference type="GO" id="GO:0008360">
    <property type="term" value="P:regulation of cell shape"/>
    <property type="evidence" value="ECO:0007669"/>
    <property type="project" value="UniProtKB-KW"/>
</dbReference>
<feature type="transmembrane region" description="Helical" evidence="6">
    <location>
        <begin position="375"/>
        <end position="400"/>
    </location>
</feature>
<dbReference type="GO" id="GO:0015648">
    <property type="term" value="F:lipid-linked peptidoglycan transporter activity"/>
    <property type="evidence" value="ECO:0007669"/>
    <property type="project" value="TreeGrafter"/>
</dbReference>
<keyword evidence="7" id="KW-0131">Cell cycle</keyword>
<accession>A0A401LDY6</accession>
<keyword evidence="7" id="KW-0132">Cell division</keyword>
<dbReference type="AlphaFoldDB" id="A0A401LDY6"/>
<gene>
    <name evidence="7" type="ORF">KGMB03357_14200</name>
</gene>
<evidence type="ECO:0000256" key="6">
    <source>
        <dbReference type="SAM" id="Phobius"/>
    </source>
</evidence>
<reference evidence="7 8" key="1">
    <citation type="submission" date="2018-10" db="EMBL/GenBank/DDBJ databases">
        <title>Draft Genome Sequence of Anaerotignum sp. KCTC 15736.</title>
        <authorList>
            <person name="Choi S.H."/>
            <person name="Kim J.S."/>
            <person name="Kang S.W."/>
            <person name="Lee J.S."/>
            <person name="Park S.H."/>
        </authorList>
    </citation>
    <scope>NUCLEOTIDE SEQUENCE [LARGE SCALE GENOMIC DNA]</scope>
    <source>
        <strain evidence="7 8">KCTC 15736</strain>
    </source>
</reference>
<feature type="transmembrane region" description="Helical" evidence="6">
    <location>
        <begin position="338"/>
        <end position="363"/>
    </location>
</feature>
<keyword evidence="3" id="KW-0133">Cell shape</keyword>
<feature type="transmembrane region" description="Helical" evidence="6">
    <location>
        <begin position="412"/>
        <end position="435"/>
    </location>
</feature>
<organism evidence="7 8">
    <name type="scientific">Anaerotignum faecicola</name>
    <dbReference type="NCBI Taxonomy" id="2358141"/>
    <lineage>
        <taxon>Bacteria</taxon>
        <taxon>Bacillati</taxon>
        <taxon>Bacillota</taxon>
        <taxon>Clostridia</taxon>
        <taxon>Lachnospirales</taxon>
        <taxon>Anaerotignaceae</taxon>
        <taxon>Anaerotignum</taxon>
    </lineage>
</organism>
<feature type="transmembrane region" description="Helical" evidence="6">
    <location>
        <begin position="216"/>
        <end position="234"/>
    </location>
</feature>
<dbReference type="GO" id="GO:0032153">
    <property type="term" value="C:cell division site"/>
    <property type="evidence" value="ECO:0007669"/>
    <property type="project" value="TreeGrafter"/>
</dbReference>
<proteinExistence type="predicted"/>
<evidence type="ECO:0000256" key="3">
    <source>
        <dbReference type="ARBA" id="ARBA00022960"/>
    </source>
</evidence>
<feature type="transmembrane region" description="Helical" evidence="6">
    <location>
        <begin position="156"/>
        <end position="174"/>
    </location>
</feature>
<evidence type="ECO:0000256" key="4">
    <source>
        <dbReference type="ARBA" id="ARBA00022989"/>
    </source>
</evidence>
<feature type="transmembrane region" description="Helical" evidence="6">
    <location>
        <begin position="301"/>
        <end position="318"/>
    </location>
</feature>
<evidence type="ECO:0000313" key="7">
    <source>
        <dbReference type="EMBL" id="GCB29759.1"/>
    </source>
</evidence>
<dbReference type="Proteomes" id="UP000287361">
    <property type="component" value="Unassembled WGS sequence"/>
</dbReference>
<dbReference type="EMBL" id="BHVZ01000002">
    <property type="protein sequence ID" value="GCB29759.1"/>
    <property type="molecule type" value="Genomic_DNA"/>
</dbReference>
<feature type="transmembrane region" description="Helical" evidence="6">
    <location>
        <begin position="70"/>
        <end position="89"/>
    </location>
</feature>
<keyword evidence="2 6" id="KW-0812">Transmembrane</keyword>
<evidence type="ECO:0000256" key="5">
    <source>
        <dbReference type="ARBA" id="ARBA00023136"/>
    </source>
</evidence>
<dbReference type="PANTHER" id="PTHR30474">
    <property type="entry name" value="CELL CYCLE PROTEIN"/>
    <property type="match status" value="1"/>
</dbReference>
<keyword evidence="4 6" id="KW-1133">Transmembrane helix</keyword>
<comment type="caution">
    <text evidence="7">The sequence shown here is derived from an EMBL/GenBank/DDBJ whole genome shotgun (WGS) entry which is preliminary data.</text>
</comment>
<comment type="subcellular location">
    <subcellularLocation>
        <location evidence="1">Membrane</location>
        <topology evidence="1">Multi-pass membrane protein</topology>
    </subcellularLocation>
</comment>
<dbReference type="InterPro" id="IPR001182">
    <property type="entry name" value="FtsW/RodA"/>
</dbReference>
<dbReference type="PANTHER" id="PTHR30474:SF3">
    <property type="entry name" value="PEPTIDOGLYCAN GLYCOSYLTRANSFERASE RODA"/>
    <property type="match status" value="1"/>
</dbReference>
<dbReference type="OrthoDB" id="9812661at2"/>
<feature type="transmembrane region" description="Helical" evidence="6">
    <location>
        <begin position="186"/>
        <end position="210"/>
    </location>
</feature>
<name>A0A401LDY6_9FIRM</name>
<dbReference type="Pfam" id="PF01098">
    <property type="entry name" value="FTSW_RODA_SPOVE"/>
    <property type="match status" value="1"/>
</dbReference>
<feature type="transmembrane region" description="Helical" evidence="6">
    <location>
        <begin position="12"/>
        <end position="30"/>
    </location>
</feature>
<evidence type="ECO:0000313" key="8">
    <source>
        <dbReference type="Proteomes" id="UP000287361"/>
    </source>
</evidence>
<keyword evidence="8" id="KW-1185">Reference proteome</keyword>
<evidence type="ECO:0000256" key="2">
    <source>
        <dbReference type="ARBA" id="ARBA00022692"/>
    </source>
</evidence>
<keyword evidence="5 6" id="KW-0472">Membrane</keyword>
<evidence type="ECO:0000256" key="1">
    <source>
        <dbReference type="ARBA" id="ARBA00004141"/>
    </source>
</evidence>
<feature type="transmembrane region" description="Helical" evidence="6">
    <location>
        <begin position="130"/>
        <end position="150"/>
    </location>
</feature>
<sequence length="462" mass="52485">MFDLIIMLSRYLFIFYIVLFLWQGIVYVAYEQGGFLGNPYTAVSMQRRITVLMHMTAFLILGYNRETYMFDITTLLFGAVSLVFLLFAVKLLDRFYYEGCPLIWTGMLFLMDVSLIILQRVEPSLAHRQLMWMCIGLAGMSFLPTFFRWIPRFEMFEWVYIIGCYLLLLSTRFFGVSKYGSTNWLAIGPVTFQPSEIAKFLFVFYLASVFRKRVEWKQFLTTGILSAGLVMLLVLQKDLGSALIFFMTYMVMLYIATSNEFLFFLGMGAASVAAMGAYKLFSHVQVRVAAWRNPWADIDAGGYQIVSSLFAITTWGLFGSGLTKGMPKSIPVVESDMIFSAICEEFGVIFGAGVIGIFIMLLYRGVRIALDCNRRYYSILAAGVTTLISFQAFVILGGVMKLIPLTGVTLPFVSYGGSSVLVSLMMIGLLQWVCVYCEQRAQQEQEEQRMMEEMQMGGGRYE</sequence>
<feature type="transmembrane region" description="Helical" evidence="6">
    <location>
        <begin position="95"/>
        <end position="118"/>
    </location>
</feature>
<feature type="transmembrane region" description="Helical" evidence="6">
    <location>
        <begin position="262"/>
        <end position="281"/>
    </location>
</feature>
<dbReference type="GO" id="GO:0051301">
    <property type="term" value="P:cell division"/>
    <property type="evidence" value="ECO:0007669"/>
    <property type="project" value="UniProtKB-KW"/>
</dbReference>